<dbReference type="Proteomes" id="UP000538031">
    <property type="component" value="Unassembled WGS sequence"/>
</dbReference>
<dbReference type="Pfam" id="PF07883">
    <property type="entry name" value="Cupin_2"/>
    <property type="match status" value="1"/>
</dbReference>
<dbReference type="PANTHER" id="PTHR36114">
    <property type="entry name" value="16.7 KDA PROTEIN IN WHIE LOCUS"/>
    <property type="match status" value="1"/>
</dbReference>
<evidence type="ECO:0000313" key="3">
    <source>
        <dbReference type="Proteomes" id="UP000538031"/>
    </source>
</evidence>
<organism evidence="2 3">
    <name type="scientific">Methanothermobacter thermautotrophicus</name>
    <name type="common">Methanobacterium thermoformicicum</name>
    <dbReference type="NCBI Taxonomy" id="145262"/>
    <lineage>
        <taxon>Archaea</taxon>
        <taxon>Methanobacteriati</taxon>
        <taxon>Methanobacteriota</taxon>
        <taxon>Methanomada group</taxon>
        <taxon>Methanobacteria</taxon>
        <taxon>Methanobacteriales</taxon>
        <taxon>Methanobacteriaceae</taxon>
        <taxon>Methanothermobacter</taxon>
    </lineage>
</organism>
<comment type="caution">
    <text evidence="2">The sequence shown here is derived from an EMBL/GenBank/DDBJ whole genome shotgun (WGS) entry which is preliminary data.</text>
</comment>
<accession>A0A7J4MV03</accession>
<dbReference type="AlphaFoldDB" id="A0A7J4MV03"/>
<dbReference type="EMBL" id="DUHT01000026">
    <property type="protein sequence ID" value="HIH64445.1"/>
    <property type="molecule type" value="Genomic_DNA"/>
</dbReference>
<protein>
    <submittedName>
        <fullName evidence="2">Cupin domain-containing protein</fullName>
    </submittedName>
</protein>
<dbReference type="InterPro" id="IPR013096">
    <property type="entry name" value="Cupin_2"/>
</dbReference>
<name>A0A7J4MV03_METTF</name>
<feature type="domain" description="Cupin type-2" evidence="1">
    <location>
        <begin position="41"/>
        <end position="108"/>
    </location>
</feature>
<dbReference type="SUPFAM" id="SSF51182">
    <property type="entry name" value="RmlC-like cupins"/>
    <property type="match status" value="1"/>
</dbReference>
<dbReference type="InterPro" id="IPR014710">
    <property type="entry name" value="RmlC-like_jellyroll"/>
</dbReference>
<gene>
    <name evidence="2" type="ORF">HA285_02400</name>
</gene>
<dbReference type="InterPro" id="IPR011051">
    <property type="entry name" value="RmlC_Cupin_sf"/>
</dbReference>
<proteinExistence type="predicted"/>
<dbReference type="PANTHER" id="PTHR36114:SF1">
    <property type="entry name" value="16.7 KDA PROTEIN IN WHIE LOCUS"/>
    <property type="match status" value="1"/>
</dbReference>
<evidence type="ECO:0000313" key="2">
    <source>
        <dbReference type="EMBL" id="HIH64445.1"/>
    </source>
</evidence>
<sequence>MTRRNIRDCEYFRAADGSLLCELLHPDNEGLDMGFSLAHAILRRGEASEPHRLRESVEVYYIMEGEATMHIDDESFTVKEGDTIHIPAGAIQYIENTGESELSFLCIVSPPWHRDDEDVLEDLSLKKQINP</sequence>
<reference evidence="3" key="1">
    <citation type="journal article" date="2020" name="bioRxiv">
        <title>A rank-normalized archaeal taxonomy based on genome phylogeny resolves widespread incomplete and uneven classifications.</title>
        <authorList>
            <person name="Rinke C."/>
            <person name="Chuvochina M."/>
            <person name="Mussig A.J."/>
            <person name="Chaumeil P.-A."/>
            <person name="Waite D.W."/>
            <person name="Whitman W.B."/>
            <person name="Parks D.H."/>
            <person name="Hugenholtz P."/>
        </authorList>
    </citation>
    <scope>NUCLEOTIDE SEQUENCE [LARGE SCALE GENOMIC DNA]</scope>
</reference>
<evidence type="ECO:0000259" key="1">
    <source>
        <dbReference type="Pfam" id="PF07883"/>
    </source>
</evidence>
<dbReference type="CDD" id="cd02214">
    <property type="entry name" value="cupin_MJ1618"/>
    <property type="match status" value="1"/>
</dbReference>
<dbReference type="Gene3D" id="2.60.120.10">
    <property type="entry name" value="Jelly Rolls"/>
    <property type="match status" value="1"/>
</dbReference>
<dbReference type="InterPro" id="IPR052044">
    <property type="entry name" value="PKS_Associated_Protein"/>
</dbReference>